<evidence type="ECO:0000313" key="5">
    <source>
        <dbReference type="EMBL" id="VAW76044.1"/>
    </source>
</evidence>
<evidence type="ECO:0000256" key="3">
    <source>
        <dbReference type="ARBA" id="ARBA00023163"/>
    </source>
</evidence>
<dbReference type="InterPro" id="IPR036390">
    <property type="entry name" value="WH_DNA-bd_sf"/>
</dbReference>
<dbReference type="PANTHER" id="PTHR24567">
    <property type="entry name" value="CRP FAMILY TRANSCRIPTIONAL REGULATORY PROTEIN"/>
    <property type="match status" value="1"/>
</dbReference>
<dbReference type="Gene3D" id="1.10.10.10">
    <property type="entry name" value="Winged helix-like DNA-binding domain superfamily/Winged helix DNA-binding domain"/>
    <property type="match status" value="1"/>
</dbReference>
<keyword evidence="2" id="KW-0238">DNA-binding</keyword>
<dbReference type="PROSITE" id="PS51063">
    <property type="entry name" value="HTH_CRP_2"/>
    <property type="match status" value="1"/>
</dbReference>
<name>A0A3B0Z449_9ZZZZ</name>
<dbReference type="EMBL" id="UOFK01000084">
    <property type="protein sequence ID" value="VAW76044.1"/>
    <property type="molecule type" value="Genomic_DNA"/>
</dbReference>
<dbReference type="InterPro" id="IPR014710">
    <property type="entry name" value="RmlC-like_jellyroll"/>
</dbReference>
<dbReference type="CDD" id="cd00038">
    <property type="entry name" value="CAP_ED"/>
    <property type="match status" value="1"/>
</dbReference>
<dbReference type="GO" id="GO:0003677">
    <property type="term" value="F:DNA binding"/>
    <property type="evidence" value="ECO:0007669"/>
    <property type="project" value="UniProtKB-KW"/>
</dbReference>
<dbReference type="SMART" id="SM00419">
    <property type="entry name" value="HTH_CRP"/>
    <property type="match status" value="1"/>
</dbReference>
<feature type="domain" description="HTH crp-type" evidence="4">
    <location>
        <begin position="171"/>
        <end position="237"/>
    </location>
</feature>
<dbReference type="InterPro" id="IPR050397">
    <property type="entry name" value="Env_Response_Regulators"/>
</dbReference>
<dbReference type="InterPro" id="IPR018490">
    <property type="entry name" value="cNMP-bd_dom_sf"/>
</dbReference>
<keyword evidence="1" id="KW-0805">Transcription regulation</keyword>
<proteinExistence type="predicted"/>
<organism evidence="5">
    <name type="scientific">hydrothermal vent metagenome</name>
    <dbReference type="NCBI Taxonomy" id="652676"/>
    <lineage>
        <taxon>unclassified sequences</taxon>
        <taxon>metagenomes</taxon>
        <taxon>ecological metagenomes</taxon>
    </lineage>
</organism>
<dbReference type="SUPFAM" id="SSF46785">
    <property type="entry name" value="Winged helix' DNA-binding domain"/>
    <property type="match status" value="1"/>
</dbReference>
<dbReference type="InterPro" id="IPR000595">
    <property type="entry name" value="cNMP-bd_dom"/>
</dbReference>
<dbReference type="Pfam" id="PF00027">
    <property type="entry name" value="cNMP_binding"/>
    <property type="match status" value="1"/>
</dbReference>
<dbReference type="SMART" id="SM00100">
    <property type="entry name" value="cNMP"/>
    <property type="match status" value="1"/>
</dbReference>
<dbReference type="Gene3D" id="2.60.120.10">
    <property type="entry name" value="Jelly Rolls"/>
    <property type="match status" value="1"/>
</dbReference>
<dbReference type="InterPro" id="IPR036388">
    <property type="entry name" value="WH-like_DNA-bd_sf"/>
</dbReference>
<evidence type="ECO:0000256" key="2">
    <source>
        <dbReference type="ARBA" id="ARBA00023125"/>
    </source>
</evidence>
<gene>
    <name evidence="5" type="ORF">MNBD_GAMMA13-1616</name>
</gene>
<evidence type="ECO:0000259" key="4">
    <source>
        <dbReference type="PROSITE" id="PS51063"/>
    </source>
</evidence>
<dbReference type="GO" id="GO:0003700">
    <property type="term" value="F:DNA-binding transcription factor activity"/>
    <property type="evidence" value="ECO:0007669"/>
    <property type="project" value="TreeGrafter"/>
</dbReference>
<dbReference type="PANTHER" id="PTHR24567:SF74">
    <property type="entry name" value="HTH-TYPE TRANSCRIPTIONAL REGULATOR ARCR"/>
    <property type="match status" value="1"/>
</dbReference>
<evidence type="ECO:0000256" key="1">
    <source>
        <dbReference type="ARBA" id="ARBA00023015"/>
    </source>
</evidence>
<keyword evidence="3" id="KW-0804">Transcription</keyword>
<dbReference type="SUPFAM" id="SSF51206">
    <property type="entry name" value="cAMP-binding domain-like"/>
    <property type="match status" value="1"/>
</dbReference>
<dbReference type="InterPro" id="IPR012318">
    <property type="entry name" value="HTH_CRP"/>
</dbReference>
<protein>
    <recommendedName>
        <fullName evidence="4">HTH crp-type domain-containing protein</fullName>
    </recommendedName>
</protein>
<dbReference type="GO" id="GO:0005829">
    <property type="term" value="C:cytosol"/>
    <property type="evidence" value="ECO:0007669"/>
    <property type="project" value="TreeGrafter"/>
</dbReference>
<dbReference type="Pfam" id="PF13545">
    <property type="entry name" value="HTH_Crp_2"/>
    <property type="match status" value="1"/>
</dbReference>
<reference evidence="5" key="1">
    <citation type="submission" date="2018-06" db="EMBL/GenBank/DDBJ databases">
        <authorList>
            <person name="Zhirakovskaya E."/>
        </authorList>
    </citation>
    <scope>NUCLEOTIDE SEQUENCE</scope>
</reference>
<accession>A0A3B0Z449</accession>
<dbReference type="AlphaFoldDB" id="A0A3B0Z449"/>
<sequence length="246" mass="27241">MPLECTPPDQVAANNHADARGVDNTLKLLAVSYPDFIAASDPQALALLHKAELVSLPADTILFHENDPCHNFVWLIEGSVRVYKHSADGREMTLYRVEPGELCILNLNALLGGRVYPAEARSESSVTGLVLTGEDFLEGVATSGSFRSYVMKIQADRLYEVIGLVSDIAFHQLDLRLACLLGQRFERSHGEPINITHAQLAGELGTTREVISRILKEFQNQRCVSLSRGRIRLESQQGLDWFIRGS</sequence>